<sequence length="157" mass="16442">MKNLKNLLLFMCLSIVISCSDATDDDLGLTGEGTFTAKVDGTSFTSLKATVSAVITNGVAVIGGSNANGDYIRITISNYNGIGTYKTGDAISNTNSILYGSLNPFANWSSTFDIGSGTIEITEETPTKVSGTFTFLGYNGPSDRKEVTEGTFSATKS</sequence>
<keyword evidence="3" id="KW-1185">Reference proteome</keyword>
<evidence type="ECO:0000313" key="3">
    <source>
        <dbReference type="Proteomes" id="UP001151478"/>
    </source>
</evidence>
<dbReference type="Proteomes" id="UP001151478">
    <property type="component" value="Unassembled WGS sequence"/>
</dbReference>
<reference evidence="2" key="1">
    <citation type="submission" date="2023-02" db="EMBL/GenBank/DDBJ databases">
        <title>Polaribacter ponticola sp. nov., isolated from seawater.</title>
        <authorList>
            <person name="Baek J.H."/>
            <person name="Kim J.M."/>
            <person name="Choi D.G."/>
            <person name="Jeon C.O."/>
        </authorList>
    </citation>
    <scope>NUCLEOTIDE SEQUENCE</scope>
    <source>
        <strain evidence="2">MSW5</strain>
    </source>
</reference>
<dbReference type="PROSITE" id="PS51257">
    <property type="entry name" value="PROKAR_LIPOPROTEIN"/>
    <property type="match status" value="1"/>
</dbReference>
<evidence type="ECO:0000313" key="2">
    <source>
        <dbReference type="EMBL" id="MDD7915847.1"/>
    </source>
</evidence>
<feature type="signal peptide" evidence="1">
    <location>
        <begin position="1"/>
        <end position="22"/>
    </location>
</feature>
<name>A0ABT5SCJ2_9FLAO</name>
<dbReference type="Pfam" id="PF19765">
    <property type="entry name" value="DUF6252"/>
    <property type="match status" value="1"/>
</dbReference>
<organism evidence="2 3">
    <name type="scientific">Polaribacter ponticola</name>
    <dbReference type="NCBI Taxonomy" id="2978475"/>
    <lineage>
        <taxon>Bacteria</taxon>
        <taxon>Pseudomonadati</taxon>
        <taxon>Bacteroidota</taxon>
        <taxon>Flavobacteriia</taxon>
        <taxon>Flavobacteriales</taxon>
        <taxon>Flavobacteriaceae</taxon>
    </lineage>
</organism>
<protein>
    <submittedName>
        <fullName evidence="2">DUF6252 family protein</fullName>
    </submittedName>
</protein>
<proteinExistence type="predicted"/>
<gene>
    <name evidence="2" type="ORF">N5A56_016085</name>
</gene>
<dbReference type="InterPro" id="IPR046219">
    <property type="entry name" value="DUF6252"/>
</dbReference>
<feature type="chain" id="PRO_5047177015" evidence="1">
    <location>
        <begin position="23"/>
        <end position="157"/>
    </location>
</feature>
<comment type="caution">
    <text evidence="2">The sequence shown here is derived from an EMBL/GenBank/DDBJ whole genome shotgun (WGS) entry which is preliminary data.</text>
</comment>
<dbReference type="EMBL" id="JAOSLC020000003">
    <property type="protein sequence ID" value="MDD7915847.1"/>
    <property type="molecule type" value="Genomic_DNA"/>
</dbReference>
<accession>A0ABT5SCJ2</accession>
<evidence type="ECO:0000256" key="1">
    <source>
        <dbReference type="SAM" id="SignalP"/>
    </source>
</evidence>
<dbReference type="RefSeq" id="WP_265726432.1">
    <property type="nucleotide sequence ID" value="NZ_JAOSLC020000003.1"/>
</dbReference>
<keyword evidence="1" id="KW-0732">Signal</keyword>